<gene>
    <name evidence="2" type="ORF">SAMEA4412677_00923</name>
</gene>
<evidence type="ECO:0000313" key="2">
    <source>
        <dbReference type="EMBL" id="SNV41447.1"/>
    </source>
</evidence>
<evidence type="ECO:0000313" key="3">
    <source>
        <dbReference type="Proteomes" id="UP000215196"/>
    </source>
</evidence>
<organism evidence="2 3">
    <name type="scientific">Chryseobacterium taklimakanense</name>
    <dbReference type="NCBI Taxonomy" id="536441"/>
    <lineage>
        <taxon>Bacteria</taxon>
        <taxon>Pseudomonadati</taxon>
        <taxon>Bacteroidota</taxon>
        <taxon>Flavobacteriia</taxon>
        <taxon>Flavobacteriales</taxon>
        <taxon>Weeksellaceae</taxon>
        <taxon>Chryseobacterium group</taxon>
        <taxon>Chryseobacterium</taxon>
    </lineage>
</organism>
<sequence length="152" mass="17506">MKNFLSLLAIAILLISCRNDDETSNNLIGTWQAKSIYKVKVGTQVKEDATNEDRCALQDNYTFGENGIAEAKRYKMSSSPYESCDNYYSGSVRYSFDDKTLTLTTYEDGKERYKKITSLTNSELIFMTSRESYSSGTENYTYEYYTIFTKIK</sequence>
<dbReference type="Proteomes" id="UP000215196">
    <property type="component" value="Chromosome 1"/>
</dbReference>
<accession>A0A239X426</accession>
<dbReference type="PROSITE" id="PS51257">
    <property type="entry name" value="PROKAR_LIPOPROTEIN"/>
    <property type="match status" value="1"/>
</dbReference>
<protein>
    <recommendedName>
        <fullName evidence="1">Lipocalin-like domain-containing protein</fullName>
    </recommendedName>
</protein>
<dbReference type="InterPro" id="IPR024311">
    <property type="entry name" value="Lipocalin-like"/>
</dbReference>
<dbReference type="RefSeq" id="WP_095070837.1">
    <property type="nucleotide sequence ID" value="NZ_LT906465.1"/>
</dbReference>
<dbReference type="EMBL" id="LT906465">
    <property type="protein sequence ID" value="SNV41447.1"/>
    <property type="molecule type" value="Genomic_DNA"/>
</dbReference>
<dbReference type="AlphaFoldDB" id="A0A239X426"/>
<keyword evidence="3" id="KW-1185">Reference proteome</keyword>
<name>A0A239X426_9FLAO</name>
<proteinExistence type="predicted"/>
<feature type="domain" description="Lipocalin-like" evidence="1">
    <location>
        <begin position="27"/>
        <end position="126"/>
    </location>
</feature>
<dbReference type="KEGG" id="ctak:4412677_00923"/>
<reference evidence="2 3" key="1">
    <citation type="submission" date="2017-06" db="EMBL/GenBank/DDBJ databases">
        <authorList>
            <consortium name="Pathogen Informatics"/>
        </authorList>
    </citation>
    <scope>NUCLEOTIDE SEQUENCE [LARGE SCALE GENOMIC DNA]</scope>
    <source>
        <strain evidence="2 3">NCTC13490</strain>
    </source>
</reference>
<dbReference type="Pfam" id="PF13648">
    <property type="entry name" value="Lipocalin_4"/>
    <property type="match status" value="1"/>
</dbReference>
<evidence type="ECO:0000259" key="1">
    <source>
        <dbReference type="Pfam" id="PF13648"/>
    </source>
</evidence>